<feature type="compositionally biased region" description="Pro residues" evidence="1">
    <location>
        <begin position="512"/>
        <end position="532"/>
    </location>
</feature>
<dbReference type="AlphaFoldDB" id="A0A1J7J780"/>
<feature type="compositionally biased region" description="Basic and acidic residues" evidence="1">
    <location>
        <begin position="351"/>
        <end position="364"/>
    </location>
</feature>
<gene>
    <name evidence="2" type="ORF">CONLIGDRAFT_674585</name>
</gene>
<keyword evidence="3" id="KW-1185">Reference proteome</keyword>
<feature type="compositionally biased region" description="Basic residues" evidence="1">
    <location>
        <begin position="222"/>
        <end position="231"/>
    </location>
</feature>
<feature type="compositionally biased region" description="Low complexity" evidence="1">
    <location>
        <begin position="416"/>
        <end position="426"/>
    </location>
</feature>
<evidence type="ECO:0000313" key="2">
    <source>
        <dbReference type="EMBL" id="OIW23362.1"/>
    </source>
</evidence>
<evidence type="ECO:0000256" key="1">
    <source>
        <dbReference type="SAM" id="MobiDB-lite"/>
    </source>
</evidence>
<feature type="compositionally biased region" description="Pro residues" evidence="1">
    <location>
        <begin position="449"/>
        <end position="467"/>
    </location>
</feature>
<feature type="compositionally biased region" description="Pro residues" evidence="1">
    <location>
        <begin position="401"/>
        <end position="412"/>
    </location>
</feature>
<name>A0A1J7J780_9PEZI</name>
<accession>A0A1J7J780</accession>
<feature type="compositionally biased region" description="Low complexity" evidence="1">
    <location>
        <begin position="250"/>
        <end position="259"/>
    </location>
</feature>
<feature type="compositionally biased region" description="Basic and acidic residues" evidence="1">
    <location>
        <begin position="280"/>
        <end position="295"/>
    </location>
</feature>
<feature type="region of interest" description="Disordered" evidence="1">
    <location>
        <begin position="140"/>
        <end position="471"/>
    </location>
</feature>
<dbReference type="Proteomes" id="UP000182658">
    <property type="component" value="Unassembled WGS sequence"/>
</dbReference>
<reference evidence="2 3" key="1">
    <citation type="submission" date="2016-10" db="EMBL/GenBank/DDBJ databases">
        <title>Draft genome sequence of Coniochaeta ligniaria NRRL30616, a lignocellulolytic fungus for bioabatement of inhibitors in plant biomass hydrolysates.</title>
        <authorList>
            <consortium name="DOE Joint Genome Institute"/>
            <person name="Jimenez D.J."/>
            <person name="Hector R.E."/>
            <person name="Riley R."/>
            <person name="Sun H."/>
            <person name="Grigoriev I.V."/>
            <person name="Van Elsas J.D."/>
            <person name="Nichols N.N."/>
        </authorList>
    </citation>
    <scope>NUCLEOTIDE SEQUENCE [LARGE SCALE GENOMIC DNA]</scope>
    <source>
        <strain evidence="2 3">NRRL 30616</strain>
    </source>
</reference>
<evidence type="ECO:0000313" key="3">
    <source>
        <dbReference type="Proteomes" id="UP000182658"/>
    </source>
</evidence>
<sequence length="637" mass="70610">MPYNPSARNTKDSIKGIPLAAYLTGQSQHIRWDPSEHRRMQQFLVRHSLGPWDVQRLKPPRNNPILTALWESGPDAALVREIARELDCFFDKRFNDVVHPKIVSCLEYRVKEWEKAVPCVFRMVPGETRVVYEEYARAWDRPGWDGSTKPPREDKVREEEGGPADAGPLDARDGGGSVRAPDVRDVGGGVTEQPEPQRGRGLGRGQRDDQRRTDPVDDASPTHRRRSRSRRRDRDATARPGGQSGRQNESPSPASLHSLPSPPSFPRRHSSGHRRRAHSRDKTPTRLQESEDLARHPPGPPPGLSSSRHNTKHHSQWQAKPRQHSRERPRRPAASVRSDLTHSASQPVPSPDDHISYHNSDQKHSFPSPASTPQLLSRRPHSDPAPTQQRGIRHTSIHSQPSPPPTPSPNPHHPFTHPTPAHSAPARDNGFDDNTSPRLHFSHVRHRQPPPPVHSLSNPPPPRPPLSLPLTQYHSSSHALRSLTAAHKTLESQLIQHFIAYRSSSLFPPSPIPPFPFPSSPSPIPPSRPSPSPSSSSAQPDPSPFLPSAAVIAQAISTTTHQTASLTRQAEKERANRAAALEAMRNEWRTRIGRIVKRDAGRDDGRGTGVDEGLVEVLTMVGYGGEEDLLGLLGGRG</sequence>
<feature type="compositionally biased region" description="Basic residues" evidence="1">
    <location>
        <begin position="266"/>
        <end position="279"/>
    </location>
</feature>
<dbReference type="InParanoid" id="A0A1J7J780"/>
<organism evidence="2 3">
    <name type="scientific">Coniochaeta ligniaria NRRL 30616</name>
    <dbReference type="NCBI Taxonomy" id="1408157"/>
    <lineage>
        <taxon>Eukaryota</taxon>
        <taxon>Fungi</taxon>
        <taxon>Dikarya</taxon>
        <taxon>Ascomycota</taxon>
        <taxon>Pezizomycotina</taxon>
        <taxon>Sordariomycetes</taxon>
        <taxon>Sordariomycetidae</taxon>
        <taxon>Coniochaetales</taxon>
        <taxon>Coniochaetaceae</taxon>
        <taxon>Coniochaeta</taxon>
    </lineage>
</organism>
<feature type="region of interest" description="Disordered" evidence="1">
    <location>
        <begin position="512"/>
        <end position="546"/>
    </location>
</feature>
<feature type="compositionally biased region" description="Basic and acidic residues" evidence="1">
    <location>
        <begin position="205"/>
        <end position="215"/>
    </location>
</feature>
<feature type="compositionally biased region" description="Basic and acidic residues" evidence="1">
    <location>
        <begin position="150"/>
        <end position="160"/>
    </location>
</feature>
<feature type="compositionally biased region" description="Basic residues" evidence="1">
    <location>
        <begin position="309"/>
        <end position="331"/>
    </location>
</feature>
<proteinExistence type="predicted"/>
<dbReference type="EMBL" id="KV875107">
    <property type="protein sequence ID" value="OIW23362.1"/>
    <property type="molecule type" value="Genomic_DNA"/>
</dbReference>
<protein>
    <submittedName>
        <fullName evidence="2">Uncharacterized protein</fullName>
    </submittedName>
</protein>